<name>A0A261XY03_9FUNG</name>
<proteinExistence type="predicted"/>
<reference evidence="3 4" key="1">
    <citation type="journal article" date="2017" name="Mycologia">
        <title>Bifiguratus adelaidae, gen. et sp. nov., a new member of Mucoromycotina in endophytic and soil-dwelling habitats.</title>
        <authorList>
            <person name="Torres-Cruz T.J."/>
            <person name="Billingsley Tobias T.L."/>
            <person name="Almatruk M."/>
            <person name="Hesse C."/>
            <person name="Kuske C.R."/>
            <person name="Desiro A."/>
            <person name="Benucci G.M."/>
            <person name="Bonito G."/>
            <person name="Stajich J.E."/>
            <person name="Dunlap C."/>
            <person name="Arnold A.E."/>
            <person name="Porras-Alfaro A."/>
        </authorList>
    </citation>
    <scope>NUCLEOTIDE SEQUENCE [LARGE SCALE GENOMIC DNA]</scope>
    <source>
        <strain evidence="3 4">AZ0501</strain>
    </source>
</reference>
<dbReference type="PROSITE" id="PS50097">
    <property type="entry name" value="BTB"/>
    <property type="match status" value="1"/>
</dbReference>
<evidence type="ECO:0000259" key="2">
    <source>
        <dbReference type="PROSITE" id="PS50097"/>
    </source>
</evidence>
<protein>
    <recommendedName>
        <fullName evidence="2">BTB domain-containing protein</fullName>
    </recommendedName>
</protein>
<organism evidence="3 4">
    <name type="scientific">Bifiguratus adelaidae</name>
    <dbReference type="NCBI Taxonomy" id="1938954"/>
    <lineage>
        <taxon>Eukaryota</taxon>
        <taxon>Fungi</taxon>
        <taxon>Fungi incertae sedis</taxon>
        <taxon>Mucoromycota</taxon>
        <taxon>Mucoromycotina</taxon>
        <taxon>Endogonomycetes</taxon>
        <taxon>Endogonales</taxon>
        <taxon>Endogonales incertae sedis</taxon>
        <taxon>Bifiguratus</taxon>
    </lineage>
</organism>
<dbReference type="InterPro" id="IPR000210">
    <property type="entry name" value="BTB/POZ_dom"/>
</dbReference>
<dbReference type="EMBL" id="MVBO01000095">
    <property type="protein sequence ID" value="OZJ03253.1"/>
    <property type="molecule type" value="Genomic_DNA"/>
</dbReference>
<dbReference type="Proteomes" id="UP000242875">
    <property type="component" value="Unassembled WGS sequence"/>
</dbReference>
<evidence type="ECO:0000256" key="1">
    <source>
        <dbReference type="SAM" id="MobiDB-lite"/>
    </source>
</evidence>
<dbReference type="InterPro" id="IPR016024">
    <property type="entry name" value="ARM-type_fold"/>
</dbReference>
<feature type="compositionally biased region" description="Basic and acidic residues" evidence="1">
    <location>
        <begin position="1172"/>
        <end position="1195"/>
    </location>
</feature>
<accession>A0A261XY03</accession>
<dbReference type="OrthoDB" id="5353557at2759"/>
<dbReference type="Gene3D" id="1.25.10.10">
    <property type="entry name" value="Leucine-rich Repeat Variant"/>
    <property type="match status" value="1"/>
</dbReference>
<comment type="caution">
    <text evidence="3">The sequence shown here is derived from an EMBL/GenBank/DDBJ whole genome shotgun (WGS) entry which is preliminary data.</text>
</comment>
<evidence type="ECO:0000313" key="4">
    <source>
        <dbReference type="Proteomes" id="UP000242875"/>
    </source>
</evidence>
<sequence>MDIHPASPRASKRTKYTHSPVKGLDSSRSYNTSSVRTESKAVKWLMKLEEICSKLTQSDSSSQERLFPSLLSVLQQPPRTTQAVNMRSCIRNLIALLDKSSTTTRKGSLKCLCYILQHPVTSANLDKDVQDFLEADGLRHVVFLASLPQRNVRVYALRLIYSRQAQLLPPFMANDGLRSLAVVLTDLPAVLKQTSEEKQDDLEPQLFAAELFLAALSHRNRGDRNLDMRCIFPAWQALVTNPSVCGSSSQQRLLRVLGLLLLKGLHHENRFIVDLKPQVVKNAELFSIQMMQNTAFNSKDTQEDRSIEKTMQVIDTHLRLLMARDATLEGLKQVDTLFTALYSFLLRILCVDNLDRYDLSKSTIERKEASRTMQPRYSFQGPAGLPRPLQKLPSIIVTCSDLLISLWRRLPKELRLSASRGVGRFVLAVFQHGQALKTTLKPTAFDHLMRRMNKITIFVLGYPDVLQEFQEMDQPLSYKVWGSVIDLLQHTLVYCDVSTYEQKRLFWSLEQVSKSIPNVLYLNGIENLLDWDVVQVPLRRDEDGLATVIGFMQIIRNILEGDAVVRRTWRKSPHLVDVVSRLMSFGVNELERNDKTTLQRKALSQVLEACLNVVGTLLYDRDSLQHFTTGVHGELKTASKSPPVEDFISLLLKMLMPWCFSANREKPSLPKASSKLDMKAINVLKLVDFTEECKKVLIQSPIPFEELATLTPLGAPETYSVFHTLTSVLTATEFTSQCALADCFSRAFRRFVRERNVDYSLAFRRGLWDDQLQHRLRHYYQMSSTDESAVRLHEYTAVALSYATPLIDGWHEAFLGMAFENNPEKLNSWRTCESKSPAGVISRMLMFELEAVEESPNSSTSKVNGAQNGLRDQLLEQNRARRVAAAQSLQLLALQVSTNWKQALDGKLTDDMVRQAIAEEMQFYNHLRSLHTTPEGNEKVDDLLEIECLDRKTGVSGRVCASRHLLSAVSPVFGAMLGGSYKESEDKIILLEDVEPQALRMLVDLLDTLQKREYITEADTCIFLHPKHWQKIVGLLAISERFQIDSLQRSCEIWIMRQAFASTGAPWAFHLWKMYAGKNESRRQLALLDLRQDGLGYQGYLLVCLQSIALNMVAICEEDTFKDMLQDGTGDYGTRLCDHIWILIGSTLNQVFLAQEQNKRALSHARSIQHGQPREETQHMEVEEEKKESGKEEDS</sequence>
<dbReference type="Pfam" id="PF00651">
    <property type="entry name" value="BTB"/>
    <property type="match status" value="1"/>
</dbReference>
<dbReference type="SUPFAM" id="SSF54695">
    <property type="entry name" value="POZ domain"/>
    <property type="match status" value="1"/>
</dbReference>
<feature type="region of interest" description="Disordered" evidence="1">
    <location>
        <begin position="1"/>
        <end position="32"/>
    </location>
</feature>
<dbReference type="InterPro" id="IPR011989">
    <property type="entry name" value="ARM-like"/>
</dbReference>
<evidence type="ECO:0000313" key="3">
    <source>
        <dbReference type="EMBL" id="OZJ03253.1"/>
    </source>
</evidence>
<dbReference type="SMART" id="SM00225">
    <property type="entry name" value="BTB"/>
    <property type="match status" value="1"/>
</dbReference>
<dbReference type="SUPFAM" id="SSF48371">
    <property type="entry name" value="ARM repeat"/>
    <property type="match status" value="2"/>
</dbReference>
<dbReference type="Gene3D" id="3.30.710.10">
    <property type="entry name" value="Potassium Channel Kv1.1, Chain A"/>
    <property type="match status" value="1"/>
</dbReference>
<feature type="domain" description="BTB" evidence="2">
    <location>
        <begin position="940"/>
        <end position="1006"/>
    </location>
</feature>
<keyword evidence="4" id="KW-1185">Reference proteome</keyword>
<dbReference type="AlphaFoldDB" id="A0A261XY03"/>
<feature type="region of interest" description="Disordered" evidence="1">
    <location>
        <begin position="1163"/>
        <end position="1195"/>
    </location>
</feature>
<gene>
    <name evidence="3" type="ORF">BZG36_03509</name>
</gene>
<dbReference type="InterPro" id="IPR011333">
    <property type="entry name" value="SKP1/BTB/POZ_sf"/>
</dbReference>